<dbReference type="Pfam" id="PF01979">
    <property type="entry name" value="Amidohydro_1"/>
    <property type="match status" value="1"/>
</dbReference>
<dbReference type="InterPro" id="IPR032466">
    <property type="entry name" value="Metal_Hydrolase"/>
</dbReference>
<dbReference type="InterPro" id="IPR011059">
    <property type="entry name" value="Metal-dep_hydrolase_composite"/>
</dbReference>
<accession>A0AAJ6N953</accession>
<dbReference type="Gene3D" id="3.20.20.140">
    <property type="entry name" value="Metal-dependent hydrolases"/>
    <property type="match status" value="1"/>
</dbReference>
<protein>
    <submittedName>
        <fullName evidence="2">Amidohydrolase family protein</fullName>
    </submittedName>
</protein>
<reference evidence="2" key="1">
    <citation type="journal article" date="2023" name="Front. Microbiol.">
        <title>Phylogeography and host specificity of Pasteurellaceae pathogenic to sea-farmed fish in the north-east Atlantic.</title>
        <authorList>
            <person name="Gulla S."/>
            <person name="Colquhoun D.J."/>
            <person name="Olsen A.B."/>
            <person name="Spilsberg B."/>
            <person name="Lagesen K."/>
            <person name="Aakesson C.P."/>
            <person name="Strom S."/>
            <person name="Manji F."/>
            <person name="Birkbeck T.H."/>
            <person name="Nilsen H.K."/>
        </authorList>
    </citation>
    <scope>NUCLEOTIDE SEQUENCE</scope>
    <source>
        <strain evidence="2">TW16_20</strain>
    </source>
</reference>
<evidence type="ECO:0000313" key="3">
    <source>
        <dbReference type="Proteomes" id="UP001236239"/>
    </source>
</evidence>
<organism evidence="2 3">
    <name type="scientific">Phocoenobacter skyensis</name>
    <dbReference type="NCBI Taxonomy" id="97481"/>
    <lineage>
        <taxon>Bacteria</taxon>
        <taxon>Pseudomonadati</taxon>
        <taxon>Pseudomonadota</taxon>
        <taxon>Gammaproteobacteria</taxon>
        <taxon>Pasteurellales</taxon>
        <taxon>Pasteurellaceae</taxon>
        <taxon>Phocoenobacter</taxon>
    </lineage>
</organism>
<dbReference type="AlphaFoldDB" id="A0AAJ6N953"/>
<sequence length="458" mass="50315">MRTFETLIKGHIITAYGEIPNGYIAIDNGKVAHIGDISGGVPSAKEVEDFTGCYVMPAAIDAQTHSRSQAGQEDFIWSTRAAAAGGVATLVDMPYDAGRLICNKERFELKKSEALAQTRVDFALYGTVHPEEGIRHIAEQVEAGAIGFKFSAFGTDPERFPRIPPYLMYDCFTEIAKYGLVAGVHNEDDETVKYLIEKVKSEGITDYRAHTLSRPIYSENLAVSQVYEIGAMTNCRAHIVHCSNGRGYEICNSYRQQGFNSTIEACLHYLVLSEEEDVSRLVGRAKVNPPIRGKAEREAIWKHLAAGNVTVVSTDHVSWSLDKKMHENMFANSSGAASLEVLVTLLVDGAIKRGVPLSRLAQVLAYNPARLFSLQGQKGALEIGCDADITIVKRDPYIYKSSDSGHNFTDWSAYDGRTIDYRIAATMVAGRWVFDGKNVLAEPGSGRFVRPSTLSKNA</sequence>
<dbReference type="Proteomes" id="UP001236239">
    <property type="component" value="Unassembled WGS sequence"/>
</dbReference>
<dbReference type="GO" id="GO:0006145">
    <property type="term" value="P:purine nucleobase catabolic process"/>
    <property type="evidence" value="ECO:0007669"/>
    <property type="project" value="TreeGrafter"/>
</dbReference>
<evidence type="ECO:0000259" key="1">
    <source>
        <dbReference type="Pfam" id="PF01979"/>
    </source>
</evidence>
<dbReference type="SUPFAM" id="SSF51556">
    <property type="entry name" value="Metallo-dependent hydrolases"/>
    <property type="match status" value="1"/>
</dbReference>
<comment type="caution">
    <text evidence="2">The sequence shown here is derived from an EMBL/GenBank/DDBJ whole genome shotgun (WGS) entry which is preliminary data.</text>
</comment>
<dbReference type="PANTHER" id="PTHR43668">
    <property type="entry name" value="ALLANTOINASE"/>
    <property type="match status" value="1"/>
</dbReference>
<dbReference type="PANTHER" id="PTHR43668:SF2">
    <property type="entry name" value="ALLANTOINASE"/>
    <property type="match status" value="1"/>
</dbReference>
<gene>
    <name evidence="2" type="ORF">QJU93_03725</name>
</gene>
<evidence type="ECO:0000313" key="2">
    <source>
        <dbReference type="EMBL" id="MDP8172465.1"/>
    </source>
</evidence>
<dbReference type="EMBL" id="JASAYQ010000004">
    <property type="protein sequence ID" value="MDP8172465.1"/>
    <property type="molecule type" value="Genomic_DNA"/>
</dbReference>
<dbReference type="SUPFAM" id="SSF51338">
    <property type="entry name" value="Composite domain of metallo-dependent hydrolases"/>
    <property type="match status" value="1"/>
</dbReference>
<dbReference type="GO" id="GO:0004038">
    <property type="term" value="F:allantoinase activity"/>
    <property type="evidence" value="ECO:0007669"/>
    <property type="project" value="TreeGrafter"/>
</dbReference>
<dbReference type="InterPro" id="IPR006680">
    <property type="entry name" value="Amidohydro-rel"/>
</dbReference>
<name>A0AAJ6N953_9PAST</name>
<feature type="domain" description="Amidohydrolase-related" evidence="1">
    <location>
        <begin position="54"/>
        <end position="433"/>
    </location>
</feature>
<dbReference type="InterPro" id="IPR050138">
    <property type="entry name" value="DHOase/Allantoinase_Hydrolase"/>
</dbReference>
<dbReference type="GO" id="GO:0005737">
    <property type="term" value="C:cytoplasm"/>
    <property type="evidence" value="ECO:0007669"/>
    <property type="project" value="TreeGrafter"/>
</dbReference>
<dbReference type="Gene3D" id="2.30.40.10">
    <property type="entry name" value="Urease, subunit C, domain 1"/>
    <property type="match status" value="1"/>
</dbReference>
<dbReference type="RefSeq" id="WP_306374666.1">
    <property type="nucleotide sequence ID" value="NZ_JASAYK010000007.1"/>
</dbReference>
<proteinExistence type="predicted"/>